<name>A0A0S2K0Q8_9GAMM</name>
<feature type="domain" description="ABC-2 type transporter transmembrane" evidence="6">
    <location>
        <begin position="33"/>
        <end position="364"/>
    </location>
</feature>
<feature type="transmembrane region" description="Helical" evidence="5">
    <location>
        <begin position="294"/>
        <end position="313"/>
    </location>
</feature>
<evidence type="ECO:0000259" key="6">
    <source>
        <dbReference type="Pfam" id="PF12698"/>
    </source>
</evidence>
<keyword evidence="2 5" id="KW-0812">Transmembrane</keyword>
<feature type="transmembrane region" description="Helical" evidence="5">
    <location>
        <begin position="346"/>
        <end position="368"/>
    </location>
</feature>
<proteinExistence type="predicted"/>
<dbReference type="STRING" id="161398.PP2015_1114"/>
<dbReference type="AlphaFoldDB" id="A0A0S2K0Q8"/>
<dbReference type="EMBL" id="CP013187">
    <property type="protein sequence ID" value="ALO41630.1"/>
    <property type="molecule type" value="Genomic_DNA"/>
</dbReference>
<dbReference type="OrthoDB" id="9768837at2"/>
<accession>A0A0S2K0Q8</accession>
<feature type="transmembrane region" description="Helical" evidence="5">
    <location>
        <begin position="174"/>
        <end position="193"/>
    </location>
</feature>
<keyword evidence="4 5" id="KW-0472">Membrane</keyword>
<feature type="transmembrane region" description="Helical" evidence="5">
    <location>
        <begin position="25"/>
        <end position="42"/>
    </location>
</feature>
<dbReference type="InterPro" id="IPR013525">
    <property type="entry name" value="ABC2_TM"/>
</dbReference>
<dbReference type="PATRIC" id="fig|161398.10.peg.1134"/>
<dbReference type="GO" id="GO:0016020">
    <property type="term" value="C:membrane"/>
    <property type="evidence" value="ECO:0007669"/>
    <property type="project" value="UniProtKB-SubCell"/>
</dbReference>
<evidence type="ECO:0000256" key="2">
    <source>
        <dbReference type="ARBA" id="ARBA00022692"/>
    </source>
</evidence>
<sequence length="397" mass="44236">MSRLNQTLTVAKWEFMQFFKWKQELIGKSIMLLVALGMYLWHNQVLYQPEPQQIVSNIELQGLQLDDDFVLRTESKSNDALIAEVKAGNIDGALIFASQALPQKVTLYSQGKMSWQNDLQVQLNDYARSNAAASLNLGPNQLALLEQPLQFETNYLDEAVKDAMQQSSITANGLLFLMAIGVFMTFGQVFVAITGEKQQRVTEQLYSCIDAKTWIEGKIIGQMLHAVKAMTTTAITALLGFAFVQVILKGRALDFSIFDFTVLPWFIVFVLVGIYMCTAFIAAIAAAIDDPNHSGKSAFMMIPLIPIVAGFMMMDSPSSLAVTVLSYFPLTAFVFMPMKMALIDVAFWQVAIAFISSLLGCVVIRNMAARMFKMGMTMYGKEPDFKTMMKWAIAVKS</sequence>
<gene>
    <name evidence="7" type="ORF">PP2015_1114</name>
</gene>
<evidence type="ECO:0000313" key="8">
    <source>
        <dbReference type="Proteomes" id="UP000061457"/>
    </source>
</evidence>
<protein>
    <submittedName>
        <fullName evidence="7">Na+ ABC transporter permease</fullName>
    </submittedName>
</protein>
<evidence type="ECO:0000256" key="5">
    <source>
        <dbReference type="SAM" id="Phobius"/>
    </source>
</evidence>
<feature type="transmembrane region" description="Helical" evidence="5">
    <location>
        <begin position="260"/>
        <end position="288"/>
    </location>
</feature>
<dbReference type="KEGG" id="pphe:PP2015_1114"/>
<dbReference type="Pfam" id="PF12698">
    <property type="entry name" value="ABC2_membrane_3"/>
    <property type="match status" value="1"/>
</dbReference>
<evidence type="ECO:0000256" key="1">
    <source>
        <dbReference type="ARBA" id="ARBA00004141"/>
    </source>
</evidence>
<organism evidence="7 8">
    <name type="scientific">Pseudoalteromonas phenolica</name>
    <dbReference type="NCBI Taxonomy" id="161398"/>
    <lineage>
        <taxon>Bacteria</taxon>
        <taxon>Pseudomonadati</taxon>
        <taxon>Pseudomonadota</taxon>
        <taxon>Gammaproteobacteria</taxon>
        <taxon>Alteromonadales</taxon>
        <taxon>Pseudoalteromonadaceae</taxon>
        <taxon>Pseudoalteromonas</taxon>
    </lineage>
</organism>
<dbReference type="GO" id="GO:0140359">
    <property type="term" value="F:ABC-type transporter activity"/>
    <property type="evidence" value="ECO:0007669"/>
    <property type="project" value="InterPro"/>
</dbReference>
<dbReference type="Proteomes" id="UP000061457">
    <property type="component" value="Chromosome I"/>
</dbReference>
<comment type="subcellular location">
    <subcellularLocation>
        <location evidence="1">Membrane</location>
        <topology evidence="1">Multi-pass membrane protein</topology>
    </subcellularLocation>
</comment>
<evidence type="ECO:0000256" key="4">
    <source>
        <dbReference type="ARBA" id="ARBA00023136"/>
    </source>
</evidence>
<evidence type="ECO:0000256" key="3">
    <source>
        <dbReference type="ARBA" id="ARBA00022989"/>
    </source>
</evidence>
<keyword evidence="8" id="KW-1185">Reference proteome</keyword>
<reference evidence="7 8" key="1">
    <citation type="submission" date="2015-11" db="EMBL/GenBank/DDBJ databases">
        <authorList>
            <person name="Zhang Y."/>
            <person name="Guo Z."/>
        </authorList>
    </citation>
    <scope>NUCLEOTIDE SEQUENCE [LARGE SCALE GENOMIC DNA]</scope>
    <source>
        <strain evidence="7 8">KCTC 12086</strain>
    </source>
</reference>
<feature type="transmembrane region" description="Helical" evidence="5">
    <location>
        <begin position="229"/>
        <end position="248"/>
    </location>
</feature>
<dbReference type="RefSeq" id="WP_058029356.1">
    <property type="nucleotide sequence ID" value="NZ_CP013187.1"/>
</dbReference>
<keyword evidence="3 5" id="KW-1133">Transmembrane helix</keyword>
<evidence type="ECO:0000313" key="7">
    <source>
        <dbReference type="EMBL" id="ALO41630.1"/>
    </source>
</evidence>